<gene>
    <name evidence="7" type="ORF">JCM19241_2044</name>
</gene>
<keyword evidence="5" id="KW-0472">Membrane</keyword>
<evidence type="ECO:0000313" key="8">
    <source>
        <dbReference type="Proteomes" id="UP000031666"/>
    </source>
</evidence>
<evidence type="ECO:0000256" key="2">
    <source>
        <dbReference type="ARBA" id="ARBA00009142"/>
    </source>
</evidence>
<evidence type="ECO:0000256" key="5">
    <source>
        <dbReference type="ARBA" id="ARBA00023136"/>
    </source>
</evidence>
<evidence type="ECO:0000256" key="6">
    <source>
        <dbReference type="RuleBase" id="RU363041"/>
    </source>
</evidence>
<dbReference type="InterPro" id="IPR002781">
    <property type="entry name" value="TM_pro_TauE-like"/>
</dbReference>
<evidence type="ECO:0000256" key="1">
    <source>
        <dbReference type="ARBA" id="ARBA00004141"/>
    </source>
</evidence>
<dbReference type="GO" id="GO:0005886">
    <property type="term" value="C:plasma membrane"/>
    <property type="evidence" value="ECO:0007669"/>
    <property type="project" value="UniProtKB-SubCell"/>
</dbReference>
<comment type="similarity">
    <text evidence="2 6">Belongs to the 4-toluene sulfonate uptake permease (TSUP) (TC 2.A.102) family.</text>
</comment>
<dbReference type="Pfam" id="PF01925">
    <property type="entry name" value="TauE"/>
    <property type="match status" value="1"/>
</dbReference>
<dbReference type="EMBL" id="BBSC01000016">
    <property type="protein sequence ID" value="GAM78639.1"/>
    <property type="molecule type" value="Genomic_DNA"/>
</dbReference>
<evidence type="ECO:0000313" key="7">
    <source>
        <dbReference type="EMBL" id="GAM78639.1"/>
    </source>
</evidence>
<evidence type="ECO:0000256" key="4">
    <source>
        <dbReference type="ARBA" id="ARBA00022989"/>
    </source>
</evidence>
<reference evidence="7 8" key="1">
    <citation type="submission" date="2015-01" db="EMBL/GenBank/DDBJ databases">
        <title>Vibrio sp. C94 JCM 19241 whole genome shotgun sequence.</title>
        <authorList>
            <person name="Sawabe T."/>
            <person name="Meirelles P."/>
            <person name="Feng G."/>
            <person name="Sayaka M."/>
            <person name="Hattori M."/>
            <person name="Ohkuma M."/>
        </authorList>
    </citation>
    <scope>NUCLEOTIDE SEQUENCE [LARGE SCALE GENOMIC DNA]</scope>
    <source>
        <strain evidence="8">JCM 19241</strain>
    </source>
</reference>
<evidence type="ECO:0000256" key="3">
    <source>
        <dbReference type="ARBA" id="ARBA00022692"/>
    </source>
</evidence>
<dbReference type="PANTHER" id="PTHR43483:SF3">
    <property type="entry name" value="MEMBRANE TRANSPORTER PROTEIN HI_0806-RELATED"/>
    <property type="match status" value="1"/>
</dbReference>
<name>A0A0B8QX28_9VIBR</name>
<protein>
    <recommendedName>
        <fullName evidence="6">Probable membrane transporter protein</fullName>
    </recommendedName>
</protein>
<comment type="subcellular location">
    <subcellularLocation>
        <location evidence="6">Cell membrane</location>
        <topology evidence="6">Multi-pass membrane protein</topology>
    </subcellularLocation>
    <subcellularLocation>
        <location evidence="1">Membrane</location>
        <topology evidence="1">Multi-pass membrane protein</topology>
    </subcellularLocation>
</comment>
<accession>A0A0B8QX28</accession>
<proteinExistence type="inferred from homology"/>
<dbReference type="STRING" id="1481914.JCM19241_2044"/>
<keyword evidence="3" id="KW-0812">Transmembrane</keyword>
<dbReference type="PANTHER" id="PTHR43483">
    <property type="entry name" value="MEMBRANE TRANSPORTER PROTEIN HI_0806-RELATED"/>
    <property type="match status" value="1"/>
</dbReference>
<dbReference type="AlphaFoldDB" id="A0A0B8QX28"/>
<sequence length="233" mass="24535">MPSLLYLFPYFGIPQEFAMQMALATSLACVVFTSASSAFNHVRATNFDLTAVKSMLPGVIVGGFVGSFIAEWVPTEYLPRVFGTIVLGLSLQMFISVRGGKSKDMPPAFATFGAGGAIGAVSSLAGIGGGSLMVPFLNRHSVEMRKAIGSSSICGAVLAISGMLGFILYGTNVQGLPSYSMGFVYLPALLAISSCSVLTTRVGVKLASSLPTPVLKRFFAFLLLFIAIRMLFS</sequence>
<organism evidence="7 8">
    <name type="scientific">Vibrio ishigakensis</name>
    <dbReference type="NCBI Taxonomy" id="1481914"/>
    <lineage>
        <taxon>Bacteria</taxon>
        <taxon>Pseudomonadati</taxon>
        <taxon>Pseudomonadota</taxon>
        <taxon>Gammaproteobacteria</taxon>
        <taxon>Vibrionales</taxon>
        <taxon>Vibrionaceae</taxon>
        <taxon>Vibrio</taxon>
    </lineage>
</organism>
<keyword evidence="6" id="KW-1003">Cell membrane</keyword>
<comment type="caution">
    <text evidence="7">The sequence shown here is derived from an EMBL/GenBank/DDBJ whole genome shotgun (WGS) entry which is preliminary data.</text>
</comment>
<dbReference type="Proteomes" id="UP000031666">
    <property type="component" value="Unassembled WGS sequence"/>
</dbReference>
<keyword evidence="4" id="KW-1133">Transmembrane helix</keyword>
<reference evidence="7 8" key="2">
    <citation type="submission" date="2015-01" db="EMBL/GenBank/DDBJ databases">
        <authorList>
            <consortium name="NBRP consortium"/>
            <person name="Sawabe T."/>
            <person name="Meirelles P."/>
            <person name="Feng G."/>
            <person name="Sayaka M."/>
            <person name="Hattori M."/>
            <person name="Ohkuma M."/>
        </authorList>
    </citation>
    <scope>NUCLEOTIDE SEQUENCE [LARGE SCALE GENOMIC DNA]</scope>
    <source>
        <strain evidence="8">JCM 19241</strain>
    </source>
</reference>